<protein>
    <recommendedName>
        <fullName evidence="4">Cation/H+ exchanger domain-containing protein</fullName>
    </recommendedName>
</protein>
<reference evidence="2" key="3">
    <citation type="submission" date="2025-09" db="UniProtKB">
        <authorList>
            <consortium name="Ensembl"/>
        </authorList>
    </citation>
    <scope>IDENTIFICATION</scope>
</reference>
<reference evidence="2 3" key="1">
    <citation type="journal article" date="2010" name="Nature">
        <title>The sequence and de novo assembly of the giant panda genome.</title>
        <authorList>
            <person name="Li R."/>
            <person name="Fan W."/>
            <person name="Tian G."/>
            <person name="Zhu H."/>
            <person name="He L."/>
            <person name="Cai J."/>
            <person name="Huang Q."/>
            <person name="Cai Q."/>
            <person name="Li B."/>
            <person name="Bai Y."/>
            <person name="Zhang Z."/>
            <person name="Zhang Y."/>
            <person name="Wang W."/>
            <person name="Li J."/>
            <person name="Wei F."/>
            <person name="Li H."/>
            <person name="Jian M."/>
            <person name="Li J."/>
            <person name="Zhang Z."/>
            <person name="Nielsen R."/>
            <person name="Li D."/>
            <person name="Gu W."/>
            <person name="Yang Z."/>
            <person name="Xuan Z."/>
            <person name="Ryder O.A."/>
            <person name="Leung F.C."/>
            <person name="Zhou Y."/>
            <person name="Cao J."/>
            <person name="Sun X."/>
            <person name="Fu Y."/>
            <person name="Fang X."/>
            <person name="Guo X."/>
            <person name="Wang B."/>
            <person name="Hou R."/>
            <person name="Shen F."/>
            <person name="Mu B."/>
            <person name="Ni P."/>
            <person name="Lin R."/>
            <person name="Qian W."/>
            <person name="Wang G."/>
            <person name="Yu C."/>
            <person name="Nie W."/>
            <person name="Wang J."/>
            <person name="Wu Z."/>
            <person name="Liang H."/>
            <person name="Min J."/>
            <person name="Wu Q."/>
            <person name="Cheng S."/>
            <person name="Ruan J."/>
            <person name="Wang M."/>
            <person name="Shi Z."/>
            <person name="Wen M."/>
            <person name="Liu B."/>
            <person name="Ren X."/>
            <person name="Zheng H."/>
            <person name="Dong D."/>
            <person name="Cook K."/>
            <person name="Shan G."/>
            <person name="Zhang H."/>
            <person name="Kosiol C."/>
            <person name="Xie X."/>
            <person name="Lu Z."/>
            <person name="Zheng H."/>
            <person name="Li Y."/>
            <person name="Steiner C.C."/>
            <person name="Lam T.T."/>
            <person name="Lin S."/>
            <person name="Zhang Q."/>
            <person name="Li G."/>
            <person name="Tian J."/>
            <person name="Gong T."/>
            <person name="Liu H."/>
            <person name="Zhang D."/>
            <person name="Fang L."/>
            <person name="Ye C."/>
            <person name="Zhang J."/>
            <person name="Hu W."/>
            <person name="Xu A."/>
            <person name="Ren Y."/>
            <person name="Zhang G."/>
            <person name="Bruford M.W."/>
            <person name="Li Q."/>
            <person name="Ma L."/>
            <person name="Guo Y."/>
            <person name="An N."/>
            <person name="Hu Y."/>
            <person name="Zheng Y."/>
            <person name="Shi Y."/>
            <person name="Li Z."/>
            <person name="Liu Q."/>
            <person name="Chen Y."/>
            <person name="Zhao J."/>
            <person name="Qu N."/>
            <person name="Zhao S."/>
            <person name="Tian F."/>
            <person name="Wang X."/>
            <person name="Wang H."/>
            <person name="Xu L."/>
            <person name="Liu X."/>
            <person name="Vinar T."/>
            <person name="Wang Y."/>
            <person name="Lam T.W."/>
            <person name="Yiu S.M."/>
            <person name="Liu S."/>
            <person name="Zhang H."/>
            <person name="Li D."/>
            <person name="Huang Y."/>
            <person name="Wang X."/>
            <person name="Yang G."/>
            <person name="Jiang Z."/>
            <person name="Wang J."/>
            <person name="Qin N."/>
            <person name="Li L."/>
            <person name="Li J."/>
            <person name="Bolund L."/>
            <person name="Kristiansen K."/>
            <person name="Wong G.K."/>
            <person name="Olson M."/>
            <person name="Zhang X."/>
            <person name="Li S."/>
            <person name="Yang H."/>
            <person name="Wang J."/>
            <person name="Wang J."/>
        </authorList>
    </citation>
    <scope>NUCLEOTIDE SEQUENCE [LARGE SCALE GENOMIC DNA]</scope>
</reference>
<dbReference type="PANTHER" id="PTHR31102">
    <property type="match status" value="1"/>
</dbReference>
<evidence type="ECO:0008006" key="4">
    <source>
        <dbReference type="Google" id="ProtNLM"/>
    </source>
</evidence>
<organism evidence="2 3">
    <name type="scientific">Ailuropoda melanoleuca</name>
    <name type="common">Giant panda</name>
    <dbReference type="NCBI Taxonomy" id="9646"/>
    <lineage>
        <taxon>Eukaryota</taxon>
        <taxon>Metazoa</taxon>
        <taxon>Chordata</taxon>
        <taxon>Craniata</taxon>
        <taxon>Vertebrata</taxon>
        <taxon>Euteleostomi</taxon>
        <taxon>Mammalia</taxon>
        <taxon>Eutheria</taxon>
        <taxon>Laurasiatheria</taxon>
        <taxon>Carnivora</taxon>
        <taxon>Caniformia</taxon>
        <taxon>Ursidae</taxon>
        <taxon>Ailuropoda</taxon>
    </lineage>
</organism>
<accession>A0A7N5JWS2</accession>
<dbReference type="Proteomes" id="UP000008912">
    <property type="component" value="Unassembled WGS sequence"/>
</dbReference>
<keyword evidence="3" id="KW-1185">Reference proteome</keyword>
<dbReference type="Ensembl" id="ENSAMET00000047268.1">
    <property type="protein sequence ID" value="ENSAMEP00000031541.1"/>
    <property type="gene ID" value="ENSAMEG00000026923.1"/>
</dbReference>
<dbReference type="GO" id="GO:0098662">
    <property type="term" value="P:inorganic cation transmembrane transport"/>
    <property type="evidence" value="ECO:0007669"/>
    <property type="project" value="TreeGrafter"/>
</dbReference>
<proteinExistence type="inferred from homology"/>
<dbReference type="PANTHER" id="PTHR31102:SF14">
    <property type="entry name" value="SODIUM_HYDROGEN EXCHANGER 9B2"/>
    <property type="match status" value="1"/>
</dbReference>
<evidence type="ECO:0000313" key="3">
    <source>
        <dbReference type="Proteomes" id="UP000008912"/>
    </source>
</evidence>
<comment type="similarity">
    <text evidence="1">Belongs to the monovalent cation:proton antiporter 1 (CPA1) transporter (TC 2.A.36) family.</text>
</comment>
<dbReference type="InParanoid" id="A0A7N5JWS2"/>
<reference evidence="2" key="2">
    <citation type="submission" date="2025-08" db="UniProtKB">
        <authorList>
            <consortium name="Ensembl"/>
        </authorList>
    </citation>
    <scope>IDENTIFICATION</scope>
</reference>
<evidence type="ECO:0000256" key="1">
    <source>
        <dbReference type="ARBA" id="ARBA00007367"/>
    </source>
</evidence>
<sequence>MLLAGFLLRNIPVISDNVQIKHKWSSALRSIALSVILVRAGLGLDSKALKKLKGVCVRLSMGPCLVEACTSALLAHFLMGLPWQWGFILG</sequence>
<name>A0A7N5JWS2_AILME</name>
<dbReference type="InterPro" id="IPR051843">
    <property type="entry name" value="CPA1_transporter"/>
</dbReference>
<dbReference type="AlphaFoldDB" id="A0A7N5JWS2"/>
<dbReference type="GeneTree" id="ENSGT00390000013285"/>
<evidence type="ECO:0000313" key="2">
    <source>
        <dbReference type="Ensembl" id="ENSAMEP00000031541.1"/>
    </source>
</evidence>